<dbReference type="SUPFAM" id="SSF103473">
    <property type="entry name" value="MFS general substrate transporter"/>
    <property type="match status" value="1"/>
</dbReference>
<reference evidence="2" key="1">
    <citation type="submission" date="2020-10" db="EMBL/GenBank/DDBJ databases">
        <authorList>
            <person name="Gilroy R."/>
        </authorList>
    </citation>
    <scope>NUCLEOTIDE SEQUENCE</scope>
    <source>
        <strain evidence="2">ChiSjej5B23-6657</strain>
    </source>
</reference>
<dbReference type="PANTHER" id="PTHR11328:SF24">
    <property type="entry name" value="MAJOR FACILITATOR SUPERFAMILY (MFS) PROFILE DOMAIN-CONTAINING PROTEIN"/>
    <property type="match status" value="1"/>
</dbReference>
<evidence type="ECO:0000313" key="2">
    <source>
        <dbReference type="EMBL" id="HIR70944.1"/>
    </source>
</evidence>
<proteinExistence type="predicted"/>
<accession>A0A9D1E9L8</accession>
<dbReference type="Proteomes" id="UP000823912">
    <property type="component" value="Unassembled WGS sequence"/>
</dbReference>
<keyword evidence="1" id="KW-1133">Transmembrane helix</keyword>
<feature type="transmembrane region" description="Helical" evidence="1">
    <location>
        <begin position="16"/>
        <end position="36"/>
    </location>
</feature>
<evidence type="ECO:0000256" key="1">
    <source>
        <dbReference type="SAM" id="Phobius"/>
    </source>
</evidence>
<dbReference type="GO" id="GO:0015293">
    <property type="term" value="F:symporter activity"/>
    <property type="evidence" value="ECO:0007669"/>
    <property type="project" value="InterPro"/>
</dbReference>
<keyword evidence="1" id="KW-0472">Membrane</keyword>
<organism evidence="2 3">
    <name type="scientific">Candidatus Pullilachnospira gallistercoris</name>
    <dbReference type="NCBI Taxonomy" id="2840911"/>
    <lineage>
        <taxon>Bacteria</taxon>
        <taxon>Bacillati</taxon>
        <taxon>Bacillota</taxon>
        <taxon>Clostridia</taxon>
        <taxon>Lachnospirales</taxon>
        <taxon>Lachnospiraceae</taxon>
        <taxon>Lachnospiraceae incertae sedis</taxon>
        <taxon>Candidatus Pullilachnospira</taxon>
    </lineage>
</organism>
<comment type="caution">
    <text evidence="2">The sequence shown here is derived from an EMBL/GenBank/DDBJ whole genome shotgun (WGS) entry which is preliminary data.</text>
</comment>
<feature type="transmembrane region" description="Helical" evidence="1">
    <location>
        <begin position="299"/>
        <end position="323"/>
    </location>
</feature>
<protein>
    <submittedName>
        <fullName evidence="2">MFS transporter</fullName>
    </submittedName>
</protein>
<dbReference type="EMBL" id="DVHM01000103">
    <property type="protein sequence ID" value="HIR70944.1"/>
    <property type="molecule type" value="Genomic_DNA"/>
</dbReference>
<feature type="transmembrane region" description="Helical" evidence="1">
    <location>
        <begin position="455"/>
        <end position="478"/>
    </location>
</feature>
<feature type="transmembrane region" description="Helical" evidence="1">
    <location>
        <begin position="362"/>
        <end position="385"/>
    </location>
</feature>
<dbReference type="AlphaFoldDB" id="A0A9D1E9L8"/>
<dbReference type="InterPro" id="IPR039672">
    <property type="entry name" value="MFS_2"/>
</dbReference>
<dbReference type="GO" id="GO:0008643">
    <property type="term" value="P:carbohydrate transport"/>
    <property type="evidence" value="ECO:0007669"/>
    <property type="project" value="InterPro"/>
</dbReference>
<dbReference type="Gene3D" id="1.20.1250.20">
    <property type="entry name" value="MFS general substrate transporter like domains"/>
    <property type="match status" value="1"/>
</dbReference>
<keyword evidence="1" id="KW-0812">Transmembrane</keyword>
<feature type="transmembrane region" description="Helical" evidence="1">
    <location>
        <begin position="164"/>
        <end position="185"/>
    </location>
</feature>
<gene>
    <name evidence="2" type="ORF">IAA55_06660</name>
</gene>
<sequence>MKQKNKAYPNDFKTKFGFFTISWVHGFATMVFSLFMQYLTDYSDIDSAIGKVGFAASFGTIVMLVTRIVDAVDDPLQAWIMDSAKETKFGKYRKFTLWSILMIGVGIVVMFSIPQSVKGNVVLLTIWVAVGYLLFEMGSAFNGTAPLVQKVTYDLGLRSKLQSLLRMGVILAVVPASFFIPIATAVNGSVGNMGLSFTYTCIVITAASCLLSLAGTACVKEPYRPNISVDKGEIKEEKLRIRDVLQMLKSNRPMWIHCVAYIFSNFAYAISSAVMVYFLKWFYCADMATGAVDNVKYASIYGIYAALSLIPNFLTPLVASFVIRKLKTVDRAMRIMVLLSGIGYGVIFVSYLLGILQMSPMVFIILMFLAGIPASIAVIPAMLMWTECADYAEYKTGKNMSAMVTAMSNLTQKAQTAIAVVIPGILLVAVGYSVNAETGAYAGDLSKLPDMVRNITLVITLLPMAVSVIAWFIYKFFYPITPELREKMTEELNAKRILTSEGEER</sequence>
<feature type="transmembrane region" description="Helical" evidence="1">
    <location>
        <begin position="335"/>
        <end position="356"/>
    </location>
</feature>
<reference evidence="2" key="2">
    <citation type="journal article" date="2021" name="PeerJ">
        <title>Extensive microbial diversity within the chicken gut microbiome revealed by metagenomics and culture.</title>
        <authorList>
            <person name="Gilroy R."/>
            <person name="Ravi A."/>
            <person name="Getino M."/>
            <person name="Pursley I."/>
            <person name="Horton D.L."/>
            <person name="Alikhan N.F."/>
            <person name="Baker D."/>
            <person name="Gharbi K."/>
            <person name="Hall N."/>
            <person name="Watson M."/>
            <person name="Adriaenssens E.M."/>
            <person name="Foster-Nyarko E."/>
            <person name="Jarju S."/>
            <person name="Secka A."/>
            <person name="Antonio M."/>
            <person name="Oren A."/>
            <person name="Chaudhuri R.R."/>
            <person name="La Ragione R."/>
            <person name="Hildebrand F."/>
            <person name="Pallen M.J."/>
        </authorList>
    </citation>
    <scope>NUCLEOTIDE SEQUENCE</scope>
    <source>
        <strain evidence="2">ChiSjej5B23-6657</strain>
    </source>
</reference>
<evidence type="ECO:0000313" key="3">
    <source>
        <dbReference type="Proteomes" id="UP000823912"/>
    </source>
</evidence>
<dbReference type="InterPro" id="IPR036259">
    <property type="entry name" value="MFS_trans_sf"/>
</dbReference>
<dbReference type="GO" id="GO:0005886">
    <property type="term" value="C:plasma membrane"/>
    <property type="evidence" value="ECO:0007669"/>
    <property type="project" value="TreeGrafter"/>
</dbReference>
<dbReference type="Pfam" id="PF13347">
    <property type="entry name" value="MFS_2"/>
    <property type="match status" value="1"/>
</dbReference>
<feature type="transmembrane region" description="Helical" evidence="1">
    <location>
        <begin position="48"/>
        <end position="69"/>
    </location>
</feature>
<name>A0A9D1E9L8_9FIRM</name>
<feature type="transmembrane region" description="Helical" evidence="1">
    <location>
        <begin position="121"/>
        <end position="143"/>
    </location>
</feature>
<feature type="transmembrane region" description="Helical" evidence="1">
    <location>
        <begin position="417"/>
        <end position="435"/>
    </location>
</feature>
<feature type="transmembrane region" description="Helical" evidence="1">
    <location>
        <begin position="95"/>
        <end position="115"/>
    </location>
</feature>
<dbReference type="PANTHER" id="PTHR11328">
    <property type="entry name" value="MAJOR FACILITATOR SUPERFAMILY DOMAIN-CONTAINING PROTEIN"/>
    <property type="match status" value="1"/>
</dbReference>
<feature type="transmembrane region" description="Helical" evidence="1">
    <location>
        <begin position="255"/>
        <end position="279"/>
    </location>
</feature>
<feature type="transmembrane region" description="Helical" evidence="1">
    <location>
        <begin position="197"/>
        <end position="219"/>
    </location>
</feature>